<reference evidence="2" key="1">
    <citation type="journal article" date="2019" name="Int. J. Syst. Evol. Microbiol.">
        <title>The Global Catalogue of Microorganisms (GCM) 10K type strain sequencing project: providing services to taxonomists for standard genome sequencing and annotation.</title>
        <authorList>
            <consortium name="The Broad Institute Genomics Platform"/>
            <consortium name="The Broad Institute Genome Sequencing Center for Infectious Disease"/>
            <person name="Wu L."/>
            <person name="Ma J."/>
        </authorList>
    </citation>
    <scope>NUCLEOTIDE SEQUENCE [LARGE SCALE GENOMIC DNA]</scope>
    <source>
        <strain evidence="2">JCM 9650</strain>
    </source>
</reference>
<dbReference type="EMBL" id="BAAAVA010000009">
    <property type="protein sequence ID" value="GAA2915427.1"/>
    <property type="molecule type" value="Genomic_DNA"/>
</dbReference>
<sequence>MTVHIDDWTCRLDFPDGWIDLTAAIELEPAGKAAWAREVVNSVNPLDLVASRESLEKNLVSLARNAEKAHAVLAAAYFAVGGANYAAFDVQIFGEDGVVLSLDEVESRLRGHKEIVGEPHASRVELPVGPAVRLQAVYQSKGVLGFGKQLSERVSYALLVPQTSDVLLATMSWRAMEHSDQLTSVADALMPTLSFVPLDAEGNALPEGGSCGV</sequence>
<dbReference type="Proteomes" id="UP001501423">
    <property type="component" value="Unassembled WGS sequence"/>
</dbReference>
<evidence type="ECO:0000313" key="1">
    <source>
        <dbReference type="EMBL" id="GAA2915427.1"/>
    </source>
</evidence>
<organism evidence="1 2">
    <name type="scientific">Streptomyces erythrogriseus</name>
    <dbReference type="NCBI Taxonomy" id="284027"/>
    <lineage>
        <taxon>Bacteria</taxon>
        <taxon>Bacillati</taxon>
        <taxon>Actinomycetota</taxon>
        <taxon>Actinomycetes</taxon>
        <taxon>Kitasatosporales</taxon>
        <taxon>Streptomycetaceae</taxon>
        <taxon>Streptomyces</taxon>
        <taxon>Streptomyces griseoincarnatus group</taxon>
    </lineage>
</organism>
<dbReference type="RefSeq" id="WP_346088110.1">
    <property type="nucleotide sequence ID" value="NZ_BAAAVA010000009.1"/>
</dbReference>
<keyword evidence="2" id="KW-1185">Reference proteome</keyword>
<name>A0ABP6IZX1_9ACTN</name>
<evidence type="ECO:0000313" key="2">
    <source>
        <dbReference type="Proteomes" id="UP001501423"/>
    </source>
</evidence>
<accession>A0ABP6IZX1</accession>
<gene>
    <name evidence="1" type="ORF">GCM10010478_13240</name>
</gene>
<proteinExistence type="predicted"/>
<comment type="caution">
    <text evidence="1">The sequence shown here is derived from an EMBL/GenBank/DDBJ whole genome shotgun (WGS) entry which is preliminary data.</text>
</comment>
<protein>
    <submittedName>
        <fullName evidence="1">Uncharacterized protein</fullName>
    </submittedName>
</protein>